<keyword evidence="9" id="KW-0325">Glycoprotein</keyword>
<organism evidence="12 13">
    <name type="scientific">Trichobilharzia regenti</name>
    <name type="common">Nasal bird schistosome</name>
    <dbReference type="NCBI Taxonomy" id="157069"/>
    <lineage>
        <taxon>Eukaryota</taxon>
        <taxon>Metazoa</taxon>
        <taxon>Spiralia</taxon>
        <taxon>Lophotrochozoa</taxon>
        <taxon>Platyhelminthes</taxon>
        <taxon>Trematoda</taxon>
        <taxon>Digenea</taxon>
        <taxon>Strigeidida</taxon>
        <taxon>Schistosomatoidea</taxon>
        <taxon>Schistosomatidae</taxon>
        <taxon>Trichobilharzia</taxon>
    </lineage>
</organism>
<dbReference type="GO" id="GO:0016020">
    <property type="term" value="C:membrane"/>
    <property type="evidence" value="ECO:0007669"/>
    <property type="project" value="UniProtKB-SubCell"/>
</dbReference>
<dbReference type="PANTHER" id="PTHR19297">
    <property type="entry name" value="GLYCOSYLTRANSFERASE 14 FAMILY MEMBER"/>
    <property type="match status" value="1"/>
</dbReference>
<evidence type="ECO:0000256" key="9">
    <source>
        <dbReference type="ARBA" id="ARBA00023180"/>
    </source>
</evidence>
<keyword evidence="5 11" id="KW-0812">Transmembrane</keyword>
<evidence type="ECO:0000256" key="10">
    <source>
        <dbReference type="ARBA" id="ARBA00038150"/>
    </source>
</evidence>
<comment type="pathway">
    <text evidence="2">Protein modification; protein glycosylation.</text>
</comment>
<evidence type="ECO:0000256" key="8">
    <source>
        <dbReference type="ARBA" id="ARBA00023136"/>
    </source>
</evidence>
<evidence type="ECO:0000313" key="12">
    <source>
        <dbReference type="Proteomes" id="UP000050795"/>
    </source>
</evidence>
<evidence type="ECO:0008006" key="14">
    <source>
        <dbReference type="Google" id="ProtNLM"/>
    </source>
</evidence>
<evidence type="ECO:0000256" key="4">
    <source>
        <dbReference type="ARBA" id="ARBA00022679"/>
    </source>
</evidence>
<sequence length="441" mass="51616">MYLHKLETIVSRMKGFVTKFSHRCLIRNVIIGVFLLTSLYILHSLFHSLTDSRDNKHQLSIERYDELKSVCEYFFRKPVKNYSQAVIESIQVKWDVNYSNLSNTDVCREFKLFQGHVVQPSMEEKDFPLAFSIAVHDNIKQVSRLLRLIHRQHNLYCIHIDSKSPQSFYNEVLALANCFGPNVMVVNRSESIDVQWGYYSILEVFLLCADKLMNKTEYKWNYILNVNGQELPLRTNRELVTALKAINGSNVVEGLGPRHNPSRWPAKNFTFPILWSKGSFYMALKREFVHFYQTDPRANEILDAMKAERHLQKHPDELFFPTLTHDPSLGAPAACNEIHETNYSDRRKRFIPRYVTWFDEGCKSSRVRRSVCIIGAGNLPYIPSRPEFFANKFDDDFEPIAYDCTEYYVMEKVIQEMKSNRLDANFDVTVYSDLHCSRNHT</sequence>
<proteinExistence type="inferred from homology"/>
<keyword evidence="8 11" id="KW-0472">Membrane</keyword>
<dbReference type="Proteomes" id="UP000050795">
    <property type="component" value="Unassembled WGS sequence"/>
</dbReference>
<dbReference type="WBParaSite" id="TREG1_34190.2">
    <property type="protein sequence ID" value="TREG1_34190.2"/>
    <property type="gene ID" value="TREG1_34190"/>
</dbReference>
<dbReference type="AlphaFoldDB" id="A0AA85JGF2"/>
<accession>A0AA85JGF2</accession>
<reference evidence="13" key="2">
    <citation type="submission" date="2023-11" db="UniProtKB">
        <authorList>
            <consortium name="WormBaseParasite"/>
        </authorList>
    </citation>
    <scope>IDENTIFICATION</scope>
</reference>
<keyword evidence="4" id="KW-0808">Transferase</keyword>
<evidence type="ECO:0000256" key="2">
    <source>
        <dbReference type="ARBA" id="ARBA00004922"/>
    </source>
</evidence>
<keyword evidence="12" id="KW-1185">Reference proteome</keyword>
<comment type="subcellular location">
    <subcellularLocation>
        <location evidence="1">Membrane</location>
        <topology evidence="1">Single-pass type II membrane protein</topology>
    </subcellularLocation>
</comment>
<feature type="transmembrane region" description="Helical" evidence="11">
    <location>
        <begin position="24"/>
        <end position="46"/>
    </location>
</feature>
<keyword evidence="6" id="KW-0735">Signal-anchor</keyword>
<evidence type="ECO:0000256" key="11">
    <source>
        <dbReference type="SAM" id="Phobius"/>
    </source>
</evidence>
<keyword evidence="7 11" id="KW-1133">Transmembrane helix</keyword>
<comment type="similarity">
    <text evidence="10">Belongs to the glycosyltransferase 14 family.</text>
</comment>
<evidence type="ECO:0000256" key="1">
    <source>
        <dbReference type="ARBA" id="ARBA00004606"/>
    </source>
</evidence>
<evidence type="ECO:0000256" key="6">
    <source>
        <dbReference type="ARBA" id="ARBA00022968"/>
    </source>
</evidence>
<evidence type="ECO:0000256" key="3">
    <source>
        <dbReference type="ARBA" id="ARBA00022676"/>
    </source>
</evidence>
<reference evidence="12" key="1">
    <citation type="submission" date="2022-06" db="EMBL/GenBank/DDBJ databases">
        <authorList>
            <person name="Berger JAMES D."/>
            <person name="Berger JAMES D."/>
        </authorList>
    </citation>
    <scope>NUCLEOTIDE SEQUENCE [LARGE SCALE GENOMIC DNA]</scope>
</reference>
<protein>
    <recommendedName>
        <fullName evidence="14">Protein xylosyltransferase</fullName>
    </recommendedName>
</protein>
<dbReference type="Pfam" id="PF02485">
    <property type="entry name" value="Branch"/>
    <property type="match status" value="1"/>
</dbReference>
<evidence type="ECO:0000256" key="5">
    <source>
        <dbReference type="ARBA" id="ARBA00022692"/>
    </source>
</evidence>
<keyword evidence="3" id="KW-0328">Glycosyltransferase</keyword>
<name>A0AA85JGF2_TRIRE</name>
<dbReference type="GO" id="GO:0008375">
    <property type="term" value="F:acetylglucosaminyltransferase activity"/>
    <property type="evidence" value="ECO:0007669"/>
    <property type="project" value="TreeGrafter"/>
</dbReference>
<dbReference type="InterPro" id="IPR003406">
    <property type="entry name" value="Glyco_trans_14"/>
</dbReference>
<evidence type="ECO:0000313" key="13">
    <source>
        <dbReference type="WBParaSite" id="TREG1_34190.2"/>
    </source>
</evidence>
<dbReference type="PANTHER" id="PTHR19297:SF185">
    <property type="entry name" value="BETA-1,3-GALACTOSYL-O-GLYCOSYL-GLYCOPROTEIN BETA-1,6-N-ACETYLGLUCOSAMINYLTRANSFERASE 3"/>
    <property type="match status" value="1"/>
</dbReference>
<evidence type="ECO:0000256" key="7">
    <source>
        <dbReference type="ARBA" id="ARBA00022989"/>
    </source>
</evidence>